<dbReference type="InterPro" id="IPR044594">
    <property type="entry name" value="HIPP01/3/5/6"/>
</dbReference>
<name>A0A822Y2G7_NELNU</name>
<dbReference type="CDD" id="cd00371">
    <property type="entry name" value="HMA"/>
    <property type="match status" value="1"/>
</dbReference>
<organism evidence="3 4">
    <name type="scientific">Nelumbo nucifera</name>
    <name type="common">Sacred lotus</name>
    <dbReference type="NCBI Taxonomy" id="4432"/>
    <lineage>
        <taxon>Eukaryota</taxon>
        <taxon>Viridiplantae</taxon>
        <taxon>Streptophyta</taxon>
        <taxon>Embryophyta</taxon>
        <taxon>Tracheophyta</taxon>
        <taxon>Spermatophyta</taxon>
        <taxon>Magnoliopsida</taxon>
        <taxon>Proteales</taxon>
        <taxon>Nelumbonaceae</taxon>
        <taxon>Nelumbo</taxon>
    </lineage>
</organism>
<proteinExistence type="predicted"/>
<evidence type="ECO:0000313" key="4">
    <source>
        <dbReference type="Proteomes" id="UP000607653"/>
    </source>
</evidence>
<evidence type="ECO:0000256" key="1">
    <source>
        <dbReference type="SAM" id="MobiDB-lite"/>
    </source>
</evidence>
<feature type="region of interest" description="Disordered" evidence="1">
    <location>
        <begin position="1"/>
        <end position="23"/>
    </location>
</feature>
<dbReference type="PANTHER" id="PTHR46413:SF1">
    <property type="entry name" value="HEAVY METAL-ASSOCIATED ISOPRENYLATED PLANT PROTEIN 6"/>
    <property type="match status" value="1"/>
</dbReference>
<sequence>MGEENKNEGEKKADGGKKDDGSITVVLKVDMHCEGCAKKVKRSVKGFEGVQNVAVDPAKDLVTVKGTMDVKAMTPYLKEKLKRSVEVVPAKKEDGGGKEKEGGEKKKEGGGEGEKKGGEGGEKKEGGKKEGEKKEGEKKGGGGGGGDAGKKEEAVKPAENKMEYYPQNYVVEYVYAPQLFSDENPNACSIM</sequence>
<evidence type="ECO:0000313" key="3">
    <source>
        <dbReference type="EMBL" id="DAD26810.1"/>
    </source>
</evidence>
<reference evidence="3 4" key="1">
    <citation type="journal article" date="2020" name="Mol. Biol. Evol.">
        <title>Distinct Expression and Methylation Patterns for Genes with Different Fates following a Single Whole-Genome Duplication in Flowering Plants.</title>
        <authorList>
            <person name="Shi T."/>
            <person name="Rahmani R.S."/>
            <person name="Gugger P.F."/>
            <person name="Wang M."/>
            <person name="Li H."/>
            <person name="Zhang Y."/>
            <person name="Li Z."/>
            <person name="Wang Q."/>
            <person name="Van de Peer Y."/>
            <person name="Marchal K."/>
            <person name="Chen J."/>
        </authorList>
    </citation>
    <scope>NUCLEOTIDE SEQUENCE [LARGE SCALE GENOMIC DNA]</scope>
    <source>
        <tissue evidence="3">Leaf</tissue>
    </source>
</reference>
<dbReference type="PROSITE" id="PS50846">
    <property type="entry name" value="HMA_2"/>
    <property type="match status" value="1"/>
</dbReference>
<protein>
    <recommendedName>
        <fullName evidence="2">HMA domain-containing protein</fullName>
    </recommendedName>
</protein>
<dbReference type="Gene3D" id="3.30.70.100">
    <property type="match status" value="1"/>
</dbReference>
<dbReference type="AlphaFoldDB" id="A0A822Y2G7"/>
<dbReference type="InterPro" id="IPR006121">
    <property type="entry name" value="HMA_dom"/>
</dbReference>
<feature type="compositionally biased region" description="Basic and acidic residues" evidence="1">
    <location>
        <begin position="148"/>
        <end position="162"/>
    </location>
</feature>
<dbReference type="InterPro" id="IPR036163">
    <property type="entry name" value="HMA_dom_sf"/>
</dbReference>
<dbReference type="Proteomes" id="UP000607653">
    <property type="component" value="Unassembled WGS sequence"/>
</dbReference>
<feature type="region of interest" description="Disordered" evidence="1">
    <location>
        <begin position="81"/>
        <end position="162"/>
    </location>
</feature>
<comment type="caution">
    <text evidence="3">The sequence shown here is derived from an EMBL/GenBank/DDBJ whole genome shotgun (WGS) entry which is preliminary data.</text>
</comment>
<dbReference type="GO" id="GO:0046872">
    <property type="term" value="F:metal ion binding"/>
    <property type="evidence" value="ECO:0007669"/>
    <property type="project" value="InterPro"/>
</dbReference>
<dbReference type="PANTHER" id="PTHR46413">
    <property type="entry name" value="HEAVY METAL-ASSOCIATED ISOPRENYLATED PLANT PROTEIN 6"/>
    <property type="match status" value="1"/>
</dbReference>
<dbReference type="EMBL" id="DUZY01000002">
    <property type="protein sequence ID" value="DAD26810.1"/>
    <property type="molecule type" value="Genomic_DNA"/>
</dbReference>
<evidence type="ECO:0000259" key="2">
    <source>
        <dbReference type="PROSITE" id="PS50846"/>
    </source>
</evidence>
<gene>
    <name evidence="3" type="ORF">HUJ06_028278</name>
</gene>
<accession>A0A822Y2G7</accession>
<dbReference type="Pfam" id="PF00403">
    <property type="entry name" value="HMA"/>
    <property type="match status" value="1"/>
</dbReference>
<keyword evidence="4" id="KW-1185">Reference proteome</keyword>
<dbReference type="SUPFAM" id="SSF55008">
    <property type="entry name" value="HMA, heavy metal-associated domain"/>
    <property type="match status" value="1"/>
</dbReference>
<feature type="compositionally biased region" description="Basic and acidic residues" evidence="1">
    <location>
        <begin position="81"/>
        <end position="140"/>
    </location>
</feature>
<feature type="domain" description="HMA" evidence="2">
    <location>
        <begin position="22"/>
        <end position="89"/>
    </location>
</feature>
<feature type="compositionally biased region" description="Basic and acidic residues" evidence="1">
    <location>
        <begin position="1"/>
        <end position="21"/>
    </location>
</feature>